<reference evidence="4" key="1">
    <citation type="submission" date="2025-08" db="UniProtKB">
        <authorList>
            <consortium name="Ensembl"/>
        </authorList>
    </citation>
    <scope>IDENTIFICATION</scope>
</reference>
<dbReference type="InterPro" id="IPR050488">
    <property type="entry name" value="Ig_Fc_receptor"/>
</dbReference>
<dbReference type="GO" id="GO:0009897">
    <property type="term" value="C:external side of plasma membrane"/>
    <property type="evidence" value="ECO:0007669"/>
    <property type="project" value="TreeGrafter"/>
</dbReference>
<dbReference type="SMART" id="SM00408">
    <property type="entry name" value="IGc2"/>
    <property type="match status" value="1"/>
</dbReference>
<keyword evidence="1" id="KW-0732">Signal</keyword>
<dbReference type="PANTHER" id="PTHR11481:SF64">
    <property type="entry name" value="FC RECEPTOR-LIKE PROTEIN 4"/>
    <property type="match status" value="1"/>
</dbReference>
<dbReference type="GO" id="GO:0007166">
    <property type="term" value="P:cell surface receptor signaling pathway"/>
    <property type="evidence" value="ECO:0007669"/>
    <property type="project" value="TreeGrafter"/>
</dbReference>
<feature type="domain" description="Ig-like" evidence="3">
    <location>
        <begin position="13"/>
        <end position="96"/>
    </location>
</feature>
<sequence length="363" mass="39276">MSPLRCPLPCAGPGRLVSPVTHRCPDHPAPGGAPRRPAVLWDRVTLTCQGLRTAGATTWYKDGQRWGQNRHERFTVTENGTYQCDKHGSGLSSPVTVWVDSTPWVASHTLCGRCLSPALKNIPVHPYRLVLQVPALTLLEGEKVTLRCRAMDMSDTRVQFYQDEKNLGGSHMRTELSRSPLQLSHSGHYHCKGFNQSPNPGVPHGHQHTVGAVQELFTVPVLDGPPEPTEGSPLNLSCLSTPSPLWLRTPLLHLFYQDGMLVGGPRGFRSSWCLLWRSPTRGITAARCTPRGEPCGRAAPSSASRCAVSAGMGTGSPHSLFTSAALPGDSHYCQNSPSLSRVPHLFPGPSLGPPSLSEYPTVS</sequence>
<organism evidence="4 5">
    <name type="scientific">Zosterops lateralis melanops</name>
    <dbReference type="NCBI Taxonomy" id="1220523"/>
    <lineage>
        <taxon>Eukaryota</taxon>
        <taxon>Metazoa</taxon>
        <taxon>Chordata</taxon>
        <taxon>Craniata</taxon>
        <taxon>Vertebrata</taxon>
        <taxon>Euteleostomi</taxon>
        <taxon>Archelosauria</taxon>
        <taxon>Archosauria</taxon>
        <taxon>Dinosauria</taxon>
        <taxon>Saurischia</taxon>
        <taxon>Theropoda</taxon>
        <taxon>Coelurosauria</taxon>
        <taxon>Aves</taxon>
        <taxon>Neognathae</taxon>
        <taxon>Neoaves</taxon>
        <taxon>Telluraves</taxon>
        <taxon>Australaves</taxon>
        <taxon>Passeriformes</taxon>
        <taxon>Sylvioidea</taxon>
        <taxon>Zosteropidae</taxon>
        <taxon>Zosterops</taxon>
    </lineage>
</organism>
<dbReference type="PANTHER" id="PTHR11481">
    <property type="entry name" value="IMMUNOGLOBULIN FC RECEPTOR"/>
    <property type="match status" value="1"/>
</dbReference>
<dbReference type="AlphaFoldDB" id="A0A8D2PF45"/>
<accession>A0A8D2PF45</accession>
<dbReference type="GO" id="GO:0006955">
    <property type="term" value="P:immune response"/>
    <property type="evidence" value="ECO:0007669"/>
    <property type="project" value="TreeGrafter"/>
</dbReference>
<evidence type="ECO:0000313" key="5">
    <source>
        <dbReference type="Proteomes" id="UP000694401"/>
    </source>
</evidence>
<evidence type="ECO:0000313" key="4">
    <source>
        <dbReference type="Ensembl" id="ENSZLMP00000013558.1"/>
    </source>
</evidence>
<dbReference type="InterPro" id="IPR007110">
    <property type="entry name" value="Ig-like_dom"/>
</dbReference>
<keyword evidence="5" id="KW-1185">Reference proteome</keyword>
<keyword evidence="2" id="KW-1015">Disulfide bond</keyword>
<reference evidence="4" key="2">
    <citation type="submission" date="2025-09" db="UniProtKB">
        <authorList>
            <consortium name="Ensembl"/>
        </authorList>
    </citation>
    <scope>IDENTIFICATION</scope>
</reference>
<evidence type="ECO:0000256" key="2">
    <source>
        <dbReference type="ARBA" id="ARBA00023157"/>
    </source>
</evidence>
<dbReference type="InterPro" id="IPR003598">
    <property type="entry name" value="Ig_sub2"/>
</dbReference>
<dbReference type="SUPFAM" id="SSF48726">
    <property type="entry name" value="Immunoglobulin"/>
    <property type="match status" value="2"/>
</dbReference>
<feature type="domain" description="Ig-like" evidence="3">
    <location>
        <begin position="117"/>
        <end position="191"/>
    </location>
</feature>
<dbReference type="PROSITE" id="PS50835">
    <property type="entry name" value="IG_LIKE"/>
    <property type="match status" value="2"/>
</dbReference>
<proteinExistence type="predicted"/>
<protein>
    <recommendedName>
        <fullName evidence="3">Ig-like domain-containing protein</fullName>
    </recommendedName>
</protein>
<name>A0A8D2PF45_ZOSLA</name>
<dbReference type="InterPro" id="IPR013783">
    <property type="entry name" value="Ig-like_fold"/>
</dbReference>
<dbReference type="InterPro" id="IPR036179">
    <property type="entry name" value="Ig-like_dom_sf"/>
</dbReference>
<dbReference type="Gene3D" id="2.60.40.10">
    <property type="entry name" value="Immunoglobulins"/>
    <property type="match status" value="2"/>
</dbReference>
<dbReference type="Proteomes" id="UP000694401">
    <property type="component" value="Unassembled WGS sequence"/>
</dbReference>
<dbReference type="GO" id="GO:0004888">
    <property type="term" value="F:transmembrane signaling receptor activity"/>
    <property type="evidence" value="ECO:0007669"/>
    <property type="project" value="TreeGrafter"/>
</dbReference>
<evidence type="ECO:0000256" key="1">
    <source>
        <dbReference type="ARBA" id="ARBA00022729"/>
    </source>
</evidence>
<evidence type="ECO:0000259" key="3">
    <source>
        <dbReference type="PROSITE" id="PS50835"/>
    </source>
</evidence>
<dbReference type="Ensembl" id="ENSZLMT00000013939.1">
    <property type="protein sequence ID" value="ENSZLMP00000013558.1"/>
    <property type="gene ID" value="ENSZLMG00000009461.1"/>
</dbReference>